<gene>
    <name evidence="4" type="ORF">SAMN05444359_103171</name>
</gene>
<keyword evidence="5" id="KW-1185">Reference proteome</keyword>
<dbReference type="InterPro" id="IPR037481">
    <property type="entry name" value="LacX"/>
</dbReference>
<dbReference type="InParanoid" id="A0A1H9BKT9"/>
<dbReference type="CDD" id="cd09024">
    <property type="entry name" value="Aldose_epim_lacX"/>
    <property type="match status" value="1"/>
</dbReference>
<dbReference type="GO" id="GO:0030246">
    <property type="term" value="F:carbohydrate binding"/>
    <property type="evidence" value="ECO:0007669"/>
    <property type="project" value="InterPro"/>
</dbReference>
<evidence type="ECO:0000256" key="1">
    <source>
        <dbReference type="ARBA" id="ARBA00001913"/>
    </source>
</evidence>
<name>A0A1H9BKT9_9BACT</name>
<dbReference type="Proteomes" id="UP000199021">
    <property type="component" value="Unassembled WGS sequence"/>
</dbReference>
<dbReference type="SUPFAM" id="SSF74650">
    <property type="entry name" value="Galactose mutarotase-like"/>
    <property type="match status" value="1"/>
</dbReference>
<evidence type="ECO:0000313" key="5">
    <source>
        <dbReference type="Proteomes" id="UP000199021"/>
    </source>
</evidence>
<evidence type="ECO:0000313" key="4">
    <source>
        <dbReference type="EMBL" id="SEP89582.1"/>
    </source>
</evidence>
<dbReference type="OrthoDB" id="9795355at2"/>
<sequence length="292" mass="33410">MRHALENHRLSISINEIGAELASIVNLDSGREYVWQADPDVWGSSAPVLFPIIGMLADGKTMIDGQEYRIPKHGMVRNNPNLELFYHSEDRLTFRLCYSEETLKLYPYKFDFRITYRLRNEHIIVYHEVMNVDDKPMFFNLGAHPAFRVPFIDGEDYSDYFLRFEHKEAAGRYSVLPNGTVGDVTRPVPWQDGNILPLTHELFAKDALVFKDLSSRSITLESKITGPVLKMDYAGWTHLGIWAKPNGDFVCIEPWIGLADTPATGGQFMNKEGLIELEPGQTYEMSYDIKVL</sequence>
<comment type="cofactor">
    <cofactor evidence="1">
        <name>Ca(2+)</name>
        <dbReference type="ChEBI" id="CHEBI:29108"/>
    </cofactor>
</comment>
<organism evidence="4 5">
    <name type="scientific">Neolewinella agarilytica</name>
    <dbReference type="NCBI Taxonomy" id="478744"/>
    <lineage>
        <taxon>Bacteria</taxon>
        <taxon>Pseudomonadati</taxon>
        <taxon>Bacteroidota</taxon>
        <taxon>Saprospiria</taxon>
        <taxon>Saprospirales</taxon>
        <taxon>Lewinellaceae</taxon>
        <taxon>Neolewinella</taxon>
    </lineage>
</organism>
<comment type="subunit">
    <text evidence="2">Monomer.</text>
</comment>
<dbReference type="Gene3D" id="2.70.98.10">
    <property type="match status" value="1"/>
</dbReference>
<dbReference type="RefSeq" id="WP_090165654.1">
    <property type="nucleotide sequence ID" value="NZ_FOFB01000003.1"/>
</dbReference>
<dbReference type="AlphaFoldDB" id="A0A1H9BKT9"/>
<dbReference type="EMBL" id="FOFB01000003">
    <property type="protein sequence ID" value="SEP89582.1"/>
    <property type="molecule type" value="Genomic_DNA"/>
</dbReference>
<evidence type="ECO:0000256" key="3">
    <source>
        <dbReference type="ARBA" id="ARBA00022837"/>
    </source>
</evidence>
<dbReference type="InterPro" id="IPR011013">
    <property type="entry name" value="Gal_mutarotase_sf_dom"/>
</dbReference>
<proteinExistence type="predicted"/>
<keyword evidence="3" id="KW-0106">Calcium</keyword>
<dbReference type="GO" id="GO:0005975">
    <property type="term" value="P:carbohydrate metabolic process"/>
    <property type="evidence" value="ECO:0007669"/>
    <property type="project" value="InterPro"/>
</dbReference>
<protein>
    <submittedName>
        <fullName evidence="4">Galactose mutarotase</fullName>
    </submittedName>
</protein>
<reference evidence="5" key="1">
    <citation type="submission" date="2016-10" db="EMBL/GenBank/DDBJ databases">
        <authorList>
            <person name="Varghese N."/>
            <person name="Submissions S."/>
        </authorList>
    </citation>
    <scope>NUCLEOTIDE SEQUENCE [LARGE SCALE GENOMIC DNA]</scope>
    <source>
        <strain evidence="5">DSM 24740</strain>
    </source>
</reference>
<dbReference type="GO" id="GO:0016853">
    <property type="term" value="F:isomerase activity"/>
    <property type="evidence" value="ECO:0007669"/>
    <property type="project" value="InterPro"/>
</dbReference>
<dbReference type="Pfam" id="PF01263">
    <property type="entry name" value="Aldose_epim"/>
    <property type="match status" value="1"/>
</dbReference>
<dbReference type="InterPro" id="IPR014718">
    <property type="entry name" value="GH-type_carb-bd"/>
</dbReference>
<dbReference type="InterPro" id="IPR008183">
    <property type="entry name" value="Aldose_1/G6P_1-epimerase"/>
</dbReference>
<evidence type="ECO:0000256" key="2">
    <source>
        <dbReference type="ARBA" id="ARBA00011245"/>
    </source>
</evidence>
<dbReference type="STRING" id="478744.SAMN05444359_103171"/>
<accession>A0A1H9BKT9</accession>